<dbReference type="Gene3D" id="1.10.150.240">
    <property type="entry name" value="Putative phosphatase, domain 2"/>
    <property type="match status" value="1"/>
</dbReference>
<dbReference type="RefSeq" id="WP_378529965.1">
    <property type="nucleotide sequence ID" value="NZ_JBHSBH010000003.1"/>
</dbReference>
<dbReference type="Pfam" id="PF12710">
    <property type="entry name" value="HAD"/>
    <property type="match status" value="1"/>
</dbReference>
<accession>A0ABV8FFN6</accession>
<keyword evidence="1" id="KW-0378">Hydrolase</keyword>
<dbReference type="InterPro" id="IPR036412">
    <property type="entry name" value="HAD-like_sf"/>
</dbReference>
<dbReference type="GO" id="GO:0016787">
    <property type="term" value="F:hydrolase activity"/>
    <property type="evidence" value="ECO:0007669"/>
    <property type="project" value="UniProtKB-KW"/>
</dbReference>
<evidence type="ECO:0000313" key="1">
    <source>
        <dbReference type="EMBL" id="MFC3994941.1"/>
    </source>
</evidence>
<dbReference type="InterPro" id="IPR023214">
    <property type="entry name" value="HAD_sf"/>
</dbReference>
<proteinExistence type="predicted"/>
<dbReference type="EMBL" id="JBHSBH010000003">
    <property type="protein sequence ID" value="MFC3994941.1"/>
    <property type="molecule type" value="Genomic_DNA"/>
</dbReference>
<sequence length="234" mass="24879">MWNIDLTLVDVAQVTRAAYAEAFERVTGEPLVYLASTGGRTDSEVFFEFLARNDVRLGPGEEPLPDFIEALGEAFSRRRDQLVARGRAMPGAFEAVAAVAGLDDTVQTVVTGTIMPNALAKLAAFGLDTHLDLSIGGFGSEHYPKASLIQFTRMRAAEAHKAAFPESETVYITDSVRDVEAALIGHATPVALLSGAATESQLRAAGARYVLTDLTDTERLVSAVRHATGAPSAS</sequence>
<name>A0ABV8FFN6_9ACTN</name>
<protein>
    <submittedName>
        <fullName evidence="1">HAD family hydrolase</fullName>
        <ecNumber evidence="1">3.-.-.-</ecNumber>
    </submittedName>
</protein>
<keyword evidence="2" id="KW-1185">Reference proteome</keyword>
<evidence type="ECO:0000313" key="2">
    <source>
        <dbReference type="Proteomes" id="UP001595847"/>
    </source>
</evidence>
<gene>
    <name evidence="1" type="ORF">ACFOVU_03385</name>
</gene>
<dbReference type="Proteomes" id="UP001595847">
    <property type="component" value="Unassembled WGS sequence"/>
</dbReference>
<reference evidence="2" key="1">
    <citation type="journal article" date="2019" name="Int. J. Syst. Evol. Microbiol.">
        <title>The Global Catalogue of Microorganisms (GCM) 10K type strain sequencing project: providing services to taxonomists for standard genome sequencing and annotation.</title>
        <authorList>
            <consortium name="The Broad Institute Genomics Platform"/>
            <consortium name="The Broad Institute Genome Sequencing Center for Infectious Disease"/>
            <person name="Wu L."/>
            <person name="Ma J."/>
        </authorList>
    </citation>
    <scope>NUCLEOTIDE SEQUENCE [LARGE SCALE GENOMIC DNA]</scope>
    <source>
        <strain evidence="2">TBRC 1826</strain>
    </source>
</reference>
<dbReference type="SUPFAM" id="SSF56784">
    <property type="entry name" value="HAD-like"/>
    <property type="match status" value="1"/>
</dbReference>
<organism evidence="1 2">
    <name type="scientific">Nocardiopsis sediminis</name>
    <dbReference type="NCBI Taxonomy" id="1778267"/>
    <lineage>
        <taxon>Bacteria</taxon>
        <taxon>Bacillati</taxon>
        <taxon>Actinomycetota</taxon>
        <taxon>Actinomycetes</taxon>
        <taxon>Streptosporangiales</taxon>
        <taxon>Nocardiopsidaceae</taxon>
        <taxon>Nocardiopsis</taxon>
    </lineage>
</organism>
<dbReference type="Gene3D" id="3.40.50.1000">
    <property type="entry name" value="HAD superfamily/HAD-like"/>
    <property type="match status" value="1"/>
</dbReference>
<comment type="caution">
    <text evidence="1">The sequence shown here is derived from an EMBL/GenBank/DDBJ whole genome shotgun (WGS) entry which is preliminary data.</text>
</comment>
<dbReference type="InterPro" id="IPR023198">
    <property type="entry name" value="PGP-like_dom2"/>
</dbReference>
<dbReference type="EC" id="3.-.-.-" evidence="1"/>